<evidence type="ECO:0000256" key="1">
    <source>
        <dbReference type="ARBA" id="ARBA00023239"/>
    </source>
</evidence>
<dbReference type="RefSeq" id="WP_106678119.1">
    <property type="nucleotide sequence ID" value="NZ_PXWG01000051.1"/>
</dbReference>
<comment type="similarity">
    <text evidence="2">Belongs to the terpene synthase family.</text>
</comment>
<keyword evidence="2" id="KW-0479">Metal-binding</keyword>
<keyword evidence="4" id="KW-1185">Reference proteome</keyword>
<dbReference type="InterPro" id="IPR034686">
    <property type="entry name" value="Terpene_cyclase-like_2"/>
</dbReference>
<dbReference type="OrthoDB" id="2989600at2"/>
<protein>
    <recommendedName>
        <fullName evidence="2">Terpene synthase</fullName>
        <ecNumber evidence="2">4.2.3.-</ecNumber>
    </recommendedName>
</protein>
<dbReference type="Proteomes" id="UP000242427">
    <property type="component" value="Unassembled WGS sequence"/>
</dbReference>
<dbReference type="EMBL" id="PXWG01000051">
    <property type="protein sequence ID" value="PSJ27104.1"/>
    <property type="molecule type" value="Genomic_DNA"/>
</dbReference>
<proteinExistence type="inferred from homology"/>
<sequence length="296" mass="32937">MNSGVQFVLPPLVLPFSQQLHSEAAEAAAHARAWAARTGLYATPQVADRAYRQLCDRFAAWVYPTAPRSRLDTLACLDLMMFLDDDHADEGAARLRPLTASPLLEVIEEPMSPVWCSRFRAHLAEWEQANVQAGFRRARSGPPPVLGEYVPWRRVSSTLIWHFDLVEYAHGFELPDDFLAGTLHHDVVDCAADVIAWTNDLFSAPKELSRGEPNNLLAVLAHHHRISLQHAAQDTADRITGRARQFLEFRAALVPAAHQGPTAEGLLLEWADHLGLWAGGNLAFCRESGRYPLRCA</sequence>
<evidence type="ECO:0000313" key="4">
    <source>
        <dbReference type="Proteomes" id="UP000242427"/>
    </source>
</evidence>
<name>A0A9X7JP24_9ACTN</name>
<keyword evidence="2" id="KW-0460">Magnesium</keyword>
<dbReference type="InterPro" id="IPR008949">
    <property type="entry name" value="Isoprenoid_synthase_dom_sf"/>
</dbReference>
<dbReference type="GO" id="GO:0010333">
    <property type="term" value="F:terpene synthase activity"/>
    <property type="evidence" value="ECO:0007669"/>
    <property type="project" value="InterPro"/>
</dbReference>
<dbReference type="SFLD" id="SFLDS00005">
    <property type="entry name" value="Isoprenoid_Synthase_Type_I"/>
    <property type="match status" value="1"/>
</dbReference>
<dbReference type="PANTHER" id="PTHR35201:SF4">
    <property type="entry name" value="BETA-PINACENE SYNTHASE-RELATED"/>
    <property type="match status" value="1"/>
</dbReference>
<dbReference type="Gene3D" id="1.10.600.10">
    <property type="entry name" value="Farnesyl Diphosphate Synthase"/>
    <property type="match status" value="1"/>
</dbReference>
<dbReference type="SFLD" id="SFLDG01020">
    <property type="entry name" value="Terpene_Cyclase_Like_2"/>
    <property type="match status" value="1"/>
</dbReference>
<reference evidence="3 4" key="1">
    <citation type="submission" date="2018-03" db="EMBL/GenBank/DDBJ databases">
        <title>Chitinolytic properties of Streptosporangium nondiastaticum TBG75A20.</title>
        <authorList>
            <person name="Gayathri V."/>
            <person name="Shiburaj S."/>
        </authorList>
    </citation>
    <scope>NUCLEOTIDE SEQUENCE [LARGE SCALE GENOMIC DNA]</scope>
    <source>
        <strain evidence="3 4">TBG75A20</strain>
    </source>
</reference>
<evidence type="ECO:0000313" key="3">
    <source>
        <dbReference type="EMBL" id="PSJ27104.1"/>
    </source>
</evidence>
<evidence type="ECO:0000256" key="2">
    <source>
        <dbReference type="RuleBase" id="RU366034"/>
    </source>
</evidence>
<organism evidence="3 4">
    <name type="scientific">Streptosporangium nondiastaticum</name>
    <dbReference type="NCBI Taxonomy" id="35764"/>
    <lineage>
        <taxon>Bacteria</taxon>
        <taxon>Bacillati</taxon>
        <taxon>Actinomycetota</taxon>
        <taxon>Actinomycetes</taxon>
        <taxon>Streptosporangiales</taxon>
        <taxon>Streptosporangiaceae</taxon>
        <taxon>Streptosporangium</taxon>
    </lineage>
</organism>
<dbReference type="Pfam" id="PF19086">
    <property type="entry name" value="Terpene_syn_C_2"/>
    <property type="match status" value="1"/>
</dbReference>
<dbReference type="PANTHER" id="PTHR35201">
    <property type="entry name" value="TERPENE SYNTHASE"/>
    <property type="match status" value="1"/>
</dbReference>
<dbReference type="AlphaFoldDB" id="A0A9X7JP24"/>
<gene>
    <name evidence="3" type="ORF">B7P34_19410</name>
</gene>
<dbReference type="EC" id="4.2.3.-" evidence="2"/>
<dbReference type="GO" id="GO:0046872">
    <property type="term" value="F:metal ion binding"/>
    <property type="evidence" value="ECO:0007669"/>
    <property type="project" value="UniProtKB-KW"/>
</dbReference>
<dbReference type="SUPFAM" id="SSF48576">
    <property type="entry name" value="Terpenoid synthases"/>
    <property type="match status" value="1"/>
</dbReference>
<comment type="cofactor">
    <cofactor evidence="2">
        <name>Mg(2+)</name>
        <dbReference type="ChEBI" id="CHEBI:18420"/>
    </cofactor>
</comment>
<comment type="caution">
    <text evidence="3">The sequence shown here is derived from an EMBL/GenBank/DDBJ whole genome shotgun (WGS) entry which is preliminary data.</text>
</comment>
<accession>A0A9X7JP24</accession>
<keyword evidence="1 2" id="KW-0456">Lyase</keyword>